<proteinExistence type="predicted"/>
<feature type="domain" description="Ig-like" evidence="4">
    <location>
        <begin position="675"/>
        <end position="749"/>
    </location>
</feature>
<dbReference type="AlphaFoldDB" id="A0A6P7Y1K6"/>
<evidence type="ECO:0000313" key="5">
    <source>
        <dbReference type="Proteomes" id="UP000515156"/>
    </source>
</evidence>
<evidence type="ECO:0000256" key="3">
    <source>
        <dbReference type="SAM" id="Phobius"/>
    </source>
</evidence>
<accession>A0A6P7Y1K6</accession>
<feature type="domain" description="Ig-like" evidence="4">
    <location>
        <begin position="777"/>
        <end position="857"/>
    </location>
</feature>
<dbReference type="InParanoid" id="A0A6P7Y1K6"/>
<sequence>MTISCHLPKISRFRKQRWICAGLLLYLSVLPYLAENLHVEVQSVKAQVGEDVLLPCHITGYGASELELQKVGVGWLFITLNGTEEDLYSFNGQVHRPRRNGSRVSEEELQKGNASLLIPQVRIAEEGSYKCVVVMTPNRAEGMLYLTVSANPKVALSSSEITVEAGTEKSVMCLVNQFYPSSIQVRWFEISGNRENEVTTGICTGSLADNIDGTFNVISRLRLKASLKDHEKKYACSVEHRTLINNIFLTATLHVTEHKTQIAIIIFSVIGSLLVTSLLFGVASLIYVKYFRKVPPTMTITIPQKLIHLEKAVFSCQITGFKPKDITVEFCLETKDNRRKYISTWSSSEINSKVKPQDMDCEEQVSLFLTEGGTSRLDSYFEVEPPMIQSHNDKTFSITCNIVAIFDMYRHDGAKLSIKVHHTALLHPATECVVFSVEGVPPRLSKILAPHRVVHQEFCMLTCPISCFKPRPLSISWFKKQSEGEEEELVAVVSMHEAFTHDAVEEVPGYTPSISDAVQLEDKSYCVTAMLLFIPTALEHQNCLFISEVSHEATKTKTRMETWLQVSAMPILEPIDSFPNTPKSDESVTLSCRIHSFFPQKIEIFWCKDGILMSEKPENTESTADQIGLYYCISKITFMPSRMDRGKTISCQIKHESSMDPRCVEWNMMTLMVSPRISEITSDSPVLEQEKTVTLKCQIEDYYPEGCIVQWNKEIGVIKMENPTLNPKTGLYSSQTTMAFAPTMDDHGTEIVVEILHYATMVQSIQKTFQLFLKGVPVVLDIVCNPEVAGYGKPFTLICAVSGFHPENIIVDWYRDNMKMTDGITTTDVEQDSRGLFSLRSALRLVPTALDFNRSICFHVNHPRLQQPIIKRSTICLAAMYPTVFEIEKIPLCMEVNKLQTLRVQIADFAPRDIQVGWFKSQQLFNMEIATTESQIGENGLCFAESVIKFTPKWNDQNAVITCRIVHLATSHVTEKSCILTLQGVSTNVPNQISESDDVPPHLQEDSGSVQMLPIDGEMGGVQIQCVTTSPKAGEKVTLKCNFLDYDLNKTELKWYKGIYPLHNAKVEKKTCKDGFVSYVTFQTDREDRECRIRCEITTDGGGQEMDVCYVLKLT</sequence>
<keyword evidence="3" id="KW-1133">Transmembrane helix</keyword>
<dbReference type="InterPro" id="IPR003599">
    <property type="entry name" value="Ig_sub"/>
</dbReference>
<name>A0A6P7Y1K6_9AMPH</name>
<evidence type="ECO:0000256" key="1">
    <source>
        <dbReference type="ARBA" id="ARBA00023157"/>
    </source>
</evidence>
<keyword evidence="2" id="KW-0325">Glycoprotein</keyword>
<protein>
    <submittedName>
        <fullName evidence="6">Uncharacterized protein LOC115468917 isoform X1</fullName>
    </submittedName>
</protein>
<dbReference type="InterPro" id="IPR013783">
    <property type="entry name" value="Ig-like_fold"/>
</dbReference>
<evidence type="ECO:0000256" key="2">
    <source>
        <dbReference type="ARBA" id="ARBA00023180"/>
    </source>
</evidence>
<dbReference type="PANTHER" id="PTHR19971">
    <property type="entry name" value="SIGNAL-REGULATORY PROTEIN BETA"/>
    <property type="match status" value="1"/>
</dbReference>
<keyword evidence="1" id="KW-1015">Disulfide bond</keyword>
<dbReference type="KEGG" id="muo:115468917"/>
<dbReference type="GeneID" id="115468917"/>
<organism evidence="5 6">
    <name type="scientific">Microcaecilia unicolor</name>
    <dbReference type="NCBI Taxonomy" id="1415580"/>
    <lineage>
        <taxon>Eukaryota</taxon>
        <taxon>Metazoa</taxon>
        <taxon>Chordata</taxon>
        <taxon>Craniata</taxon>
        <taxon>Vertebrata</taxon>
        <taxon>Euteleostomi</taxon>
        <taxon>Amphibia</taxon>
        <taxon>Gymnophiona</taxon>
        <taxon>Siphonopidae</taxon>
        <taxon>Microcaecilia</taxon>
    </lineage>
</organism>
<feature type="domain" description="Ig-like" evidence="4">
    <location>
        <begin position="152"/>
        <end position="256"/>
    </location>
</feature>
<feature type="domain" description="Ig-like" evidence="4">
    <location>
        <begin position="31"/>
        <end position="149"/>
    </location>
</feature>
<feature type="transmembrane region" description="Helical" evidence="3">
    <location>
        <begin position="262"/>
        <end position="288"/>
    </location>
</feature>
<evidence type="ECO:0000259" key="4">
    <source>
        <dbReference type="PROSITE" id="PS50835"/>
    </source>
</evidence>
<dbReference type="CDD" id="cd00098">
    <property type="entry name" value="IgC1"/>
    <property type="match status" value="3"/>
</dbReference>
<keyword evidence="5" id="KW-1185">Reference proteome</keyword>
<dbReference type="InterPro" id="IPR007110">
    <property type="entry name" value="Ig-like_dom"/>
</dbReference>
<dbReference type="Pfam" id="PF07654">
    <property type="entry name" value="C1-set"/>
    <property type="match status" value="4"/>
</dbReference>
<dbReference type="InterPro" id="IPR051755">
    <property type="entry name" value="Ig-like_CS_Receptor"/>
</dbReference>
<evidence type="ECO:0000313" key="6">
    <source>
        <dbReference type="RefSeq" id="XP_030056925.1"/>
    </source>
</evidence>
<keyword evidence="3" id="KW-0472">Membrane</keyword>
<dbReference type="InterPro" id="IPR003597">
    <property type="entry name" value="Ig_C1-set"/>
</dbReference>
<gene>
    <name evidence="6" type="primary">LOC115468917</name>
</gene>
<dbReference type="SMART" id="SM00409">
    <property type="entry name" value="IG"/>
    <property type="match status" value="3"/>
</dbReference>
<feature type="domain" description="Ig-like" evidence="4">
    <location>
        <begin position="570"/>
        <end position="665"/>
    </location>
</feature>
<dbReference type="OrthoDB" id="9983389at2759"/>
<dbReference type="SUPFAM" id="SSF48726">
    <property type="entry name" value="Immunoglobulin"/>
    <property type="match status" value="8"/>
</dbReference>
<dbReference type="Pfam" id="PF07686">
    <property type="entry name" value="V-set"/>
    <property type="match status" value="1"/>
</dbReference>
<reference evidence="6" key="1">
    <citation type="submission" date="2025-08" db="UniProtKB">
        <authorList>
            <consortium name="RefSeq"/>
        </authorList>
    </citation>
    <scope>IDENTIFICATION</scope>
</reference>
<dbReference type="InterPro" id="IPR003006">
    <property type="entry name" value="Ig/MHC_CS"/>
</dbReference>
<dbReference type="InterPro" id="IPR036179">
    <property type="entry name" value="Ig-like_dom_sf"/>
</dbReference>
<dbReference type="SMART" id="SM00407">
    <property type="entry name" value="IGc1"/>
    <property type="match status" value="3"/>
</dbReference>
<dbReference type="Proteomes" id="UP000515156">
    <property type="component" value="Chromosome 4"/>
</dbReference>
<keyword evidence="3" id="KW-0812">Transmembrane</keyword>
<dbReference type="PROSITE" id="PS00290">
    <property type="entry name" value="IG_MHC"/>
    <property type="match status" value="1"/>
</dbReference>
<dbReference type="InterPro" id="IPR013106">
    <property type="entry name" value="Ig_V-set"/>
</dbReference>
<dbReference type="RefSeq" id="XP_030056925.1">
    <property type="nucleotide sequence ID" value="XM_030201065.1"/>
</dbReference>
<dbReference type="PROSITE" id="PS50835">
    <property type="entry name" value="IG_LIKE"/>
    <property type="match status" value="5"/>
</dbReference>
<dbReference type="Gene3D" id="2.60.40.10">
    <property type="entry name" value="Immunoglobulins"/>
    <property type="match status" value="9"/>
</dbReference>